<evidence type="ECO:0000313" key="2">
    <source>
        <dbReference type="Proteomes" id="UP000325645"/>
    </source>
</evidence>
<reference evidence="1 2" key="1">
    <citation type="submission" date="2019-09" db="EMBL/GenBank/DDBJ databases">
        <authorList>
            <person name="Chandra G."/>
            <person name="Truman W A."/>
        </authorList>
    </citation>
    <scope>NUCLEOTIDE SEQUENCE [LARGE SCALE GENOMIC DNA]</scope>
    <source>
        <strain evidence="1">PS943</strain>
    </source>
</reference>
<dbReference type="RefSeq" id="WP_150655824.1">
    <property type="nucleotide sequence ID" value="NZ_CABVJH010000002.1"/>
</dbReference>
<dbReference type="AlphaFoldDB" id="A0A5E7W4C0"/>
<organism evidence="1 2">
    <name type="scientific">Pseudomonas fluorescens</name>
    <dbReference type="NCBI Taxonomy" id="294"/>
    <lineage>
        <taxon>Bacteria</taxon>
        <taxon>Pseudomonadati</taxon>
        <taxon>Pseudomonadota</taxon>
        <taxon>Gammaproteobacteria</taxon>
        <taxon>Pseudomonadales</taxon>
        <taxon>Pseudomonadaceae</taxon>
        <taxon>Pseudomonas</taxon>
    </lineage>
</organism>
<sequence>MSHQFKPGDLAIIVKEDHPENVGRVVELQFFVADGQRYKNPDGNYAVNASGVDVWIVTGDSIYHRSEGTDWHVAGWTQKADFNLMPLRGDFAPEQQKAKEAESCA</sequence>
<accession>A0A5E7W4C0</accession>
<dbReference type="Proteomes" id="UP000325645">
    <property type="component" value="Unassembled WGS sequence"/>
</dbReference>
<dbReference type="EMBL" id="CABVJH010000002">
    <property type="protein sequence ID" value="VVQ29743.1"/>
    <property type="molecule type" value="Genomic_DNA"/>
</dbReference>
<name>A0A5E7W4C0_PSEFL</name>
<protein>
    <submittedName>
        <fullName evidence="1">Uncharacterized protein</fullName>
    </submittedName>
</protein>
<evidence type="ECO:0000313" key="1">
    <source>
        <dbReference type="EMBL" id="VVQ29743.1"/>
    </source>
</evidence>
<gene>
    <name evidence="1" type="ORF">PS943_01472</name>
</gene>
<proteinExistence type="predicted"/>